<dbReference type="AlphaFoldDB" id="A0A4V3E8V1"/>
<gene>
    <name evidence="1" type="ORF">C8P70_10731</name>
</gene>
<sequence length="140" mass="16710">MKKNYLTIILLLLLFTSCRVNQKKYGEKVGRWVFKTTIDKDKDVHRGRYDQKGFQKGTWRYRLNGKIYKKEQFNNKVAYVTEYHKNGTIAALGQTRLEIVGDGLHWYYFGSWFIYNTKGELTDVKHYELGIEKHHTKVRP</sequence>
<evidence type="ECO:0008006" key="3">
    <source>
        <dbReference type="Google" id="ProtNLM"/>
    </source>
</evidence>
<protein>
    <recommendedName>
        <fullName evidence="3">MORN repeat protein</fullName>
    </recommendedName>
</protein>
<accession>A0A4V3E8V1</accession>
<dbReference type="RefSeq" id="WP_133712077.1">
    <property type="nucleotide sequence ID" value="NZ_SOAG01000007.1"/>
</dbReference>
<dbReference type="OrthoDB" id="8536728at2"/>
<dbReference type="Proteomes" id="UP000295215">
    <property type="component" value="Unassembled WGS sequence"/>
</dbReference>
<dbReference type="PROSITE" id="PS51257">
    <property type="entry name" value="PROKAR_LIPOPROTEIN"/>
    <property type="match status" value="1"/>
</dbReference>
<proteinExistence type="predicted"/>
<comment type="caution">
    <text evidence="1">The sequence shown here is derived from an EMBL/GenBank/DDBJ whole genome shotgun (WGS) entry which is preliminary data.</text>
</comment>
<dbReference type="EMBL" id="SOAG01000007">
    <property type="protein sequence ID" value="TDS62065.1"/>
    <property type="molecule type" value="Genomic_DNA"/>
</dbReference>
<organism evidence="1 2">
    <name type="scientific">Myroides indicus</name>
    <dbReference type="NCBI Taxonomy" id="1323422"/>
    <lineage>
        <taxon>Bacteria</taxon>
        <taxon>Pseudomonadati</taxon>
        <taxon>Bacteroidota</taxon>
        <taxon>Flavobacteriia</taxon>
        <taxon>Flavobacteriales</taxon>
        <taxon>Flavobacteriaceae</taxon>
        <taxon>Myroides</taxon>
    </lineage>
</organism>
<name>A0A4V3E8V1_9FLAO</name>
<evidence type="ECO:0000313" key="1">
    <source>
        <dbReference type="EMBL" id="TDS62065.1"/>
    </source>
</evidence>
<evidence type="ECO:0000313" key="2">
    <source>
        <dbReference type="Proteomes" id="UP000295215"/>
    </source>
</evidence>
<keyword evidence="2" id="KW-1185">Reference proteome</keyword>
<reference evidence="1 2" key="1">
    <citation type="submission" date="2019-03" db="EMBL/GenBank/DDBJ databases">
        <title>Genomic Encyclopedia of Archaeal and Bacterial Type Strains, Phase II (KMG-II): from individual species to whole genera.</title>
        <authorList>
            <person name="Goeker M."/>
        </authorList>
    </citation>
    <scope>NUCLEOTIDE SEQUENCE [LARGE SCALE GENOMIC DNA]</scope>
    <source>
        <strain evidence="1 2">DSM 28213</strain>
    </source>
</reference>